<proteinExistence type="predicted"/>
<reference evidence="1" key="1">
    <citation type="submission" date="2024-07" db="EMBL/GenBank/DDBJ databases">
        <title>Metagenome and Metagenome-Assembled Genomes of Archaea from a hot spring from the geothermal field of Los Azufres, Mexico.</title>
        <authorList>
            <person name="Marin-Paredes R."/>
            <person name="Martinez-Romero E."/>
            <person name="Servin-Garciduenas L.E."/>
        </authorList>
    </citation>
    <scope>NUCLEOTIDE SEQUENCE</scope>
    <source>
        <strain evidence="1">AZ1-454</strain>
    </source>
</reference>
<comment type="caution">
    <text evidence="1">The sequence shown here is derived from an EMBL/GenBank/DDBJ whole genome shotgun (WGS) entry which is preliminary data.</text>
</comment>
<keyword evidence="1" id="KW-0547">Nucleotide-binding</keyword>
<keyword evidence="1" id="KW-0067">ATP-binding</keyword>
<dbReference type="Proteomes" id="UP000053480">
    <property type="component" value="Unassembled WGS sequence"/>
</dbReference>
<protein>
    <submittedName>
        <fullName evidence="1">ATP-binding cassette domain-containing protein</fullName>
    </submittedName>
</protein>
<evidence type="ECO:0000313" key="2">
    <source>
        <dbReference type="Proteomes" id="UP000053480"/>
    </source>
</evidence>
<organism evidence="1 2">
    <name type="scientific">Candidatus Aramenus sulfurataquae</name>
    <dbReference type="NCBI Taxonomy" id="1326980"/>
    <lineage>
        <taxon>Archaea</taxon>
        <taxon>Thermoproteota</taxon>
        <taxon>Thermoprotei</taxon>
        <taxon>Sulfolobales</taxon>
        <taxon>Sulfolobaceae</taxon>
        <taxon>Candidatus Aramenus</taxon>
    </lineage>
</organism>
<gene>
    <name evidence="1" type="ORF">TQ35_0006685</name>
</gene>
<dbReference type="EMBL" id="JZWS03000008">
    <property type="protein sequence ID" value="MEW9491869.1"/>
    <property type="molecule type" value="Genomic_DNA"/>
</dbReference>
<name>A0ACC6TPY9_9CREN</name>
<accession>A0ACC6TPY9</accession>
<evidence type="ECO:0000313" key="1">
    <source>
        <dbReference type="EMBL" id="MEW9491869.1"/>
    </source>
</evidence>
<sequence length="97" mass="10750">MVTAVIVAENLTRVFDKREVINVTFRVEKGSITSFIGPNGAGKTTTIKVIAGLLPKSGGKVEVLGENPWNNPRLYERFSVVFTPIHHPQEAKVKEYL</sequence>